<feature type="transmembrane region" description="Helical" evidence="1">
    <location>
        <begin position="738"/>
        <end position="763"/>
    </location>
</feature>
<dbReference type="InterPro" id="IPR007658">
    <property type="entry name" value="DUF594"/>
</dbReference>
<feature type="domain" description="DUF4220" evidence="2">
    <location>
        <begin position="55"/>
        <end position="379"/>
    </location>
</feature>
<keyword evidence="1" id="KW-0812">Transmembrane</keyword>
<feature type="transmembrane region" description="Helical" evidence="1">
    <location>
        <begin position="17"/>
        <end position="35"/>
    </location>
</feature>
<reference evidence="3 4" key="1">
    <citation type="journal article" date="2023" name="Plants (Basel)">
        <title>Bridging the Gap: Combining Genomics and Transcriptomics Approaches to Understand Stylosanthes scabra, an Orphan Legume from the Brazilian Caatinga.</title>
        <authorList>
            <person name="Ferreira-Neto J.R.C."/>
            <person name="da Silva M.D."/>
            <person name="Binneck E."/>
            <person name="de Melo N.F."/>
            <person name="da Silva R.H."/>
            <person name="de Melo A.L.T.M."/>
            <person name="Pandolfi V."/>
            <person name="Bustamante F.O."/>
            <person name="Brasileiro-Vidal A.C."/>
            <person name="Benko-Iseppon A.M."/>
        </authorList>
    </citation>
    <scope>NUCLEOTIDE SEQUENCE [LARGE SCALE GENOMIC DNA]</scope>
    <source>
        <tissue evidence="3">Leaves</tissue>
    </source>
</reference>
<dbReference type="Pfam" id="PF04578">
    <property type="entry name" value="DUF594"/>
    <property type="match status" value="1"/>
</dbReference>
<comment type="caution">
    <text evidence="3">The sequence shown here is derived from an EMBL/GenBank/DDBJ whole genome shotgun (WGS) entry which is preliminary data.</text>
</comment>
<feature type="transmembrane region" description="Helical" evidence="1">
    <location>
        <begin position="148"/>
        <end position="166"/>
    </location>
</feature>
<feature type="transmembrane region" description="Helical" evidence="1">
    <location>
        <begin position="122"/>
        <end position="141"/>
    </location>
</feature>
<dbReference type="Proteomes" id="UP001341840">
    <property type="component" value="Unassembled WGS sequence"/>
</dbReference>
<proteinExistence type="predicted"/>
<protein>
    <recommendedName>
        <fullName evidence="2">DUF4220 domain-containing protein</fullName>
    </recommendedName>
</protein>
<evidence type="ECO:0000313" key="4">
    <source>
        <dbReference type="Proteomes" id="UP001341840"/>
    </source>
</evidence>
<gene>
    <name evidence="3" type="ORF">PIB30_033522</name>
</gene>
<name>A0ABU6RD43_9FABA</name>
<sequence length="794" mass="90430">MEIFPATVLSLWNKCELRVLVLLSLLWQVILIILGPMRKHKRGGIKGVILSSVVWGTYLSADWLATVALGNLATNQIAADTSNSKAESKDQVLQALWAPFLLLHLGGPDTITAYSLEDNSLWMRHLLGLIVQVSVAFYIFLRSWSSNNSLTFVAIPVFVSGIIKYSERNWVLRSATTDQFRKTLPSEKRVHVPNSDLIHKDPKLECIHKGYSLFPLVKRLYANLGLDSNDLFKSFGLTDIASLFEMDSLYVFEVVQVQLGFLFDVLYTKASIIYTKKGLLLRLVSALSITGATVAFILVIDSDDAYSRVDVVITHVLLIGAIFLELYAFLAITLSDWTVRWLTKRERSNCLLKLVYSSISRFRSSGNDKLYMSQLSLVDLSLTMTTGSCIENYLFSKILPLEFNLLRNQRLEEVDTYMKDVIRQEMKGWKDKSHFDLSLEDRNVLAITVLKYHIETDILYHYSSTTGLGGEHITDVEELKCKREVSKKISDYLFYLLLQRPSMLPPWIGGIEYIQDTISHAQELCRHVESPADAVKILYDYVNKGPRVKEIVRKSFLQVTFCETSFDWRDRADSGVRLLISIPIHLDLDWRSHAQLLPSGGEFLTHVTLLLEYYKGGRDGQMAMKEQLWVWFEFVWLLGSGFHEMPDIRDDLPDVGVDDDFVTLTKAYDNGDDMNMVDIFSFLNEMYIKVMEIFPATVLSLWNKYELRVLVLLSLLWQVILIILGPMRKHKRGGIKGVILRSVVWVTYLSADWLATVALGNLATNQIDADKSNSKAESKDQVLQALWAPCHGPK</sequence>
<keyword evidence="1" id="KW-0472">Membrane</keyword>
<feature type="transmembrane region" description="Helical" evidence="1">
    <location>
        <begin position="707"/>
        <end position="726"/>
    </location>
</feature>
<keyword evidence="1" id="KW-1133">Transmembrane helix</keyword>
<evidence type="ECO:0000313" key="3">
    <source>
        <dbReference type="EMBL" id="MED6121801.1"/>
    </source>
</evidence>
<accession>A0ABU6RD43</accession>
<feature type="transmembrane region" description="Helical" evidence="1">
    <location>
        <begin position="279"/>
        <end position="300"/>
    </location>
</feature>
<feature type="transmembrane region" description="Helical" evidence="1">
    <location>
        <begin position="312"/>
        <end position="335"/>
    </location>
</feature>
<dbReference type="Pfam" id="PF13968">
    <property type="entry name" value="DUF4220"/>
    <property type="match status" value="1"/>
</dbReference>
<dbReference type="PANTHER" id="PTHR31325">
    <property type="entry name" value="OS01G0798800 PROTEIN-RELATED"/>
    <property type="match status" value="1"/>
</dbReference>
<evidence type="ECO:0000256" key="1">
    <source>
        <dbReference type="SAM" id="Phobius"/>
    </source>
</evidence>
<dbReference type="EMBL" id="JASCZI010030360">
    <property type="protein sequence ID" value="MED6121801.1"/>
    <property type="molecule type" value="Genomic_DNA"/>
</dbReference>
<dbReference type="InterPro" id="IPR025315">
    <property type="entry name" value="DUF4220"/>
</dbReference>
<evidence type="ECO:0000259" key="2">
    <source>
        <dbReference type="Pfam" id="PF13968"/>
    </source>
</evidence>
<organism evidence="3 4">
    <name type="scientific">Stylosanthes scabra</name>
    <dbReference type="NCBI Taxonomy" id="79078"/>
    <lineage>
        <taxon>Eukaryota</taxon>
        <taxon>Viridiplantae</taxon>
        <taxon>Streptophyta</taxon>
        <taxon>Embryophyta</taxon>
        <taxon>Tracheophyta</taxon>
        <taxon>Spermatophyta</taxon>
        <taxon>Magnoliopsida</taxon>
        <taxon>eudicotyledons</taxon>
        <taxon>Gunneridae</taxon>
        <taxon>Pentapetalae</taxon>
        <taxon>rosids</taxon>
        <taxon>fabids</taxon>
        <taxon>Fabales</taxon>
        <taxon>Fabaceae</taxon>
        <taxon>Papilionoideae</taxon>
        <taxon>50 kb inversion clade</taxon>
        <taxon>dalbergioids sensu lato</taxon>
        <taxon>Dalbergieae</taxon>
        <taxon>Pterocarpus clade</taxon>
        <taxon>Stylosanthes</taxon>
    </lineage>
</organism>
<keyword evidence="4" id="KW-1185">Reference proteome</keyword>